<accession>A0A1G7ARS9</accession>
<keyword evidence="5" id="KW-1185">Reference proteome</keyword>
<protein>
    <submittedName>
        <fullName evidence="2">DUF1127 domain-containing protein</fullName>
    </submittedName>
    <submittedName>
        <fullName evidence="3">Uncharacterized conserved protein YjiS, DUF1127 family</fullName>
    </submittedName>
</protein>
<dbReference type="EMBL" id="FNAE01000002">
    <property type="protein sequence ID" value="SDE17247.1"/>
    <property type="molecule type" value="Genomic_DNA"/>
</dbReference>
<sequence>MDRTHDPLSRPAHSTDLNWLSIYSVLRHWQRNRRTRRQLALLNDQQLADAGISAAQREQELAKPFWR</sequence>
<evidence type="ECO:0000313" key="5">
    <source>
        <dbReference type="Proteomes" id="UP001278050"/>
    </source>
</evidence>
<evidence type="ECO:0000259" key="1">
    <source>
        <dbReference type="Pfam" id="PF06568"/>
    </source>
</evidence>
<organism evidence="3 4">
    <name type="scientific">Ectopseudomonas alcaliphila</name>
    <dbReference type="NCBI Taxonomy" id="101564"/>
    <lineage>
        <taxon>Bacteria</taxon>
        <taxon>Pseudomonadati</taxon>
        <taxon>Pseudomonadota</taxon>
        <taxon>Gammaproteobacteria</taxon>
        <taxon>Pseudomonadales</taxon>
        <taxon>Pseudomonadaceae</taxon>
        <taxon>Ectopseudomonas</taxon>
    </lineage>
</organism>
<dbReference type="EMBL" id="JAWXXP010000001">
    <property type="protein sequence ID" value="MDX5993380.1"/>
    <property type="molecule type" value="Genomic_DNA"/>
</dbReference>
<dbReference type="RefSeq" id="WP_074676838.1">
    <property type="nucleotide sequence ID" value="NZ_CBCSET010000003.1"/>
</dbReference>
<dbReference type="Proteomes" id="UP000182413">
    <property type="component" value="Unassembled WGS sequence"/>
</dbReference>
<dbReference type="InterPro" id="IPR009506">
    <property type="entry name" value="YjiS-like"/>
</dbReference>
<evidence type="ECO:0000313" key="2">
    <source>
        <dbReference type="EMBL" id="MDX5993380.1"/>
    </source>
</evidence>
<gene>
    <name evidence="3" type="ORF">SAMN05216575_1028</name>
    <name evidence="2" type="ORF">SIM71_15005</name>
</gene>
<evidence type="ECO:0000313" key="4">
    <source>
        <dbReference type="Proteomes" id="UP000182413"/>
    </source>
</evidence>
<evidence type="ECO:0000313" key="3">
    <source>
        <dbReference type="EMBL" id="SDE17247.1"/>
    </source>
</evidence>
<proteinExistence type="predicted"/>
<reference evidence="2 5" key="2">
    <citation type="submission" date="2023-11" db="EMBL/GenBank/DDBJ databases">
        <title>MicrobeMod: A computational toolkit for identifying prokaryotic methylation and restriction-modification with nanopore sequencing.</title>
        <authorList>
            <person name="Crits-Christoph A."/>
            <person name="Kang S.C."/>
            <person name="Lee H."/>
            <person name="Ostrov N."/>
        </authorList>
    </citation>
    <scope>NUCLEOTIDE SEQUENCE [LARGE SCALE GENOMIC DNA]</scope>
    <source>
        <strain evidence="2 5">ATCC BAA-571</strain>
    </source>
</reference>
<dbReference type="AlphaFoldDB" id="A0A1G7ARS9"/>
<dbReference type="Proteomes" id="UP001278050">
    <property type="component" value="Unassembled WGS sequence"/>
</dbReference>
<name>A0A1G7ARS9_9GAMM</name>
<dbReference type="Pfam" id="PF06568">
    <property type="entry name" value="YjiS-like"/>
    <property type="match status" value="1"/>
</dbReference>
<feature type="domain" description="YjiS-like" evidence="1">
    <location>
        <begin position="26"/>
        <end position="58"/>
    </location>
</feature>
<reference evidence="3 4" key="1">
    <citation type="submission" date="2016-10" db="EMBL/GenBank/DDBJ databases">
        <authorList>
            <person name="de Groot N.N."/>
        </authorList>
    </citation>
    <scope>NUCLEOTIDE SEQUENCE [LARGE SCALE GENOMIC DNA]</scope>
    <source>
        <strain evidence="3 4">JCM 10630</strain>
    </source>
</reference>